<dbReference type="PANTHER" id="PTHR35527">
    <property type="entry name" value="CHOLOYLGLYCINE HYDROLASE"/>
    <property type="match status" value="1"/>
</dbReference>
<sequence length="357" mass="38519">MCTRVVYLGEQNTVITGRGMDWSEDMRTNLWLLPRGIERSGQGGVATPTWTSKYGSVIASGYDMGTSDGMNEAGLVANLLYLAESQFGGAKGKPVLSISLWAQYVLDQFATVAEAVAHLKQEPFRVAAPNLPNGRASTLHLSISDASGDSAIFEYLAGELVVHHGKDYQVMTNSPAFDQQLALNAYWKNIGGLTFLPGTNRAADRFARASFLIDAVPKSVDKNYIAAVPGQDYGRQALASTLGVLRSVGVPLGITTPNQPNISSTIWRTLSDHKNKVYYFDSATSPSIFWINFKNVNFDAEQPVKKLIVEGGKIYSGDVAEHFVATPGFEFLAVGWVSGTSAQMASSTKGRESVPCS</sequence>
<dbReference type="OrthoDB" id="1265391at2"/>
<dbReference type="GO" id="GO:0016787">
    <property type="term" value="F:hydrolase activity"/>
    <property type="evidence" value="ECO:0007669"/>
    <property type="project" value="UniProtKB-KW"/>
</dbReference>
<protein>
    <submittedName>
        <fullName evidence="3">Choloylglycine hydrolase</fullName>
    </submittedName>
</protein>
<gene>
    <name evidence="3" type="ORF">ICHIAU1_07720</name>
</gene>
<dbReference type="CDD" id="cd01902">
    <property type="entry name" value="Ntn_CGH"/>
    <property type="match status" value="1"/>
</dbReference>
<keyword evidence="2 3" id="KW-0378">Hydrolase</keyword>
<comment type="similarity">
    <text evidence="1">Belongs to the peptidase C59 family.</text>
</comment>
<reference evidence="4" key="1">
    <citation type="submission" date="2020-01" db="EMBL/GenBank/DDBJ databases">
        <title>Phosphoaccumulans saitamaens gen. nov., sp. nov., a polyphosphate accumulating bacterium isolated from surface river water.</title>
        <authorList>
            <person name="Watanabe K."/>
            <person name="Suda W."/>
        </authorList>
    </citation>
    <scope>NUCLEOTIDE SEQUENCE [LARGE SCALE GENOMIC DNA]</scope>
    <source>
        <strain evidence="4">ICHIAU1</strain>
    </source>
</reference>
<keyword evidence="4" id="KW-1185">Reference proteome</keyword>
<evidence type="ECO:0000313" key="4">
    <source>
        <dbReference type="Proteomes" id="UP000463961"/>
    </source>
</evidence>
<dbReference type="InterPro" id="IPR052193">
    <property type="entry name" value="Peptidase_C59"/>
</dbReference>
<dbReference type="PANTHER" id="PTHR35527:SF2">
    <property type="entry name" value="HYDROLASE"/>
    <property type="match status" value="1"/>
</dbReference>
<dbReference type="Proteomes" id="UP000463961">
    <property type="component" value="Chromosome"/>
</dbReference>
<name>A0A679I243_9RHOO</name>
<evidence type="ECO:0000256" key="2">
    <source>
        <dbReference type="ARBA" id="ARBA00022801"/>
    </source>
</evidence>
<dbReference type="Gene3D" id="3.60.60.10">
    <property type="entry name" value="Penicillin V Acylase, Chain A"/>
    <property type="match status" value="1"/>
</dbReference>
<proteinExistence type="inferred from homology"/>
<dbReference type="Pfam" id="PF02275">
    <property type="entry name" value="CBAH"/>
    <property type="match status" value="1"/>
</dbReference>
<evidence type="ECO:0000313" key="3">
    <source>
        <dbReference type="EMBL" id="BBU68489.1"/>
    </source>
</evidence>
<dbReference type="EMBL" id="AP022345">
    <property type="protein sequence ID" value="BBU68489.1"/>
    <property type="molecule type" value="Genomic_DNA"/>
</dbReference>
<dbReference type="SUPFAM" id="SSF56235">
    <property type="entry name" value="N-terminal nucleophile aminohydrolases (Ntn hydrolases)"/>
    <property type="match status" value="1"/>
</dbReference>
<dbReference type="RefSeq" id="WP_162050726.1">
    <property type="nucleotide sequence ID" value="NZ_AP019011.1"/>
</dbReference>
<dbReference type="InterPro" id="IPR029132">
    <property type="entry name" value="CBAH/NAAA_C"/>
</dbReference>
<dbReference type="AlphaFoldDB" id="A0A679I243"/>
<evidence type="ECO:0000256" key="1">
    <source>
        <dbReference type="ARBA" id="ARBA00006625"/>
    </source>
</evidence>
<accession>A0A679I243</accession>
<organism evidence="3 4">
    <name type="scientific">Fluviibacter phosphoraccumulans</name>
    <dbReference type="NCBI Taxonomy" id="1751046"/>
    <lineage>
        <taxon>Bacteria</taxon>
        <taxon>Pseudomonadati</taxon>
        <taxon>Pseudomonadota</taxon>
        <taxon>Betaproteobacteria</taxon>
        <taxon>Rhodocyclales</taxon>
        <taxon>Fluviibacteraceae</taxon>
        <taxon>Fluviibacter</taxon>
    </lineage>
</organism>
<dbReference type="InterPro" id="IPR029055">
    <property type="entry name" value="Ntn_hydrolases_N"/>
</dbReference>